<dbReference type="GeneID" id="14913713"/>
<accession>L8GJJ1</accession>
<dbReference type="EMBL" id="KB008098">
    <property type="protein sequence ID" value="ELR13177.1"/>
    <property type="molecule type" value="Genomic_DNA"/>
</dbReference>
<evidence type="ECO:0000259" key="2">
    <source>
        <dbReference type="Pfam" id="PF00248"/>
    </source>
</evidence>
<evidence type="ECO:0000256" key="1">
    <source>
        <dbReference type="ARBA" id="ARBA00023002"/>
    </source>
</evidence>
<dbReference type="PANTHER" id="PTHR43364:SF4">
    <property type="entry name" value="NAD(P)-LINKED OXIDOREDUCTASE SUPERFAMILY PROTEIN"/>
    <property type="match status" value="1"/>
</dbReference>
<protein>
    <submittedName>
        <fullName evidence="3">Aflatoxin B1 aldehyde reductase member 2, putative</fullName>
    </submittedName>
</protein>
<feature type="domain" description="NADP-dependent oxidoreductase" evidence="2">
    <location>
        <begin position="16"/>
        <end position="218"/>
    </location>
</feature>
<evidence type="ECO:0000313" key="4">
    <source>
        <dbReference type="Proteomes" id="UP000011083"/>
    </source>
</evidence>
<evidence type="ECO:0000313" key="3">
    <source>
        <dbReference type="EMBL" id="ELR13177.1"/>
    </source>
</evidence>
<dbReference type="SUPFAM" id="SSF51430">
    <property type="entry name" value="NAD(P)-linked oxidoreductase"/>
    <property type="match status" value="1"/>
</dbReference>
<dbReference type="InterPro" id="IPR050523">
    <property type="entry name" value="AKR_Detox_Biosynth"/>
</dbReference>
<name>L8GJJ1_ACACF</name>
<dbReference type="InterPro" id="IPR036812">
    <property type="entry name" value="NAD(P)_OxRdtase_dom_sf"/>
</dbReference>
<dbReference type="Gene3D" id="3.20.20.100">
    <property type="entry name" value="NADP-dependent oxidoreductase domain"/>
    <property type="match status" value="1"/>
</dbReference>
<sequence>MHKKSATKNREKEVSVVLGTMTFGGQTDEETSLQMVQEFLARGHRELDTAFLYQKGHTEEILGRILAKERQERGDSGIAPYVATKVNPWGYSGRSLKPADVKKQASPPHSHHAALFACPFLTRCLLQFTTSLQRLQVGSVDLLYLHGPDFKNPIEQTLEAVNELHQAGQIKEFGVSNFTAWQVVEIYHICKANGWVLPTVYQGMYNAITRDVEKELFPAL</sequence>
<proteinExistence type="predicted"/>
<dbReference type="PANTHER" id="PTHR43364">
    <property type="entry name" value="NADH-SPECIFIC METHYLGLYOXAL REDUCTASE-RELATED"/>
    <property type="match status" value="1"/>
</dbReference>
<dbReference type="AlphaFoldDB" id="L8GJJ1"/>
<feature type="non-terminal residue" evidence="3">
    <location>
        <position position="1"/>
    </location>
</feature>
<dbReference type="Pfam" id="PF00248">
    <property type="entry name" value="Aldo_ket_red"/>
    <property type="match status" value="1"/>
</dbReference>
<dbReference type="OrthoDB" id="48988at2759"/>
<dbReference type="KEGG" id="acan:ACA1_314850"/>
<gene>
    <name evidence="3" type="ORF">ACA1_314850</name>
</gene>
<dbReference type="GO" id="GO:0016491">
    <property type="term" value="F:oxidoreductase activity"/>
    <property type="evidence" value="ECO:0007669"/>
    <property type="project" value="UniProtKB-KW"/>
</dbReference>
<dbReference type="RefSeq" id="XP_004335190.1">
    <property type="nucleotide sequence ID" value="XM_004335142.1"/>
</dbReference>
<dbReference type="VEuPathDB" id="AmoebaDB:ACA1_314850"/>
<keyword evidence="4" id="KW-1185">Reference proteome</keyword>
<dbReference type="STRING" id="1257118.L8GJJ1"/>
<dbReference type="InterPro" id="IPR023210">
    <property type="entry name" value="NADP_OxRdtase_dom"/>
</dbReference>
<keyword evidence="1" id="KW-0560">Oxidoreductase</keyword>
<organism evidence="3 4">
    <name type="scientific">Acanthamoeba castellanii (strain ATCC 30010 / Neff)</name>
    <dbReference type="NCBI Taxonomy" id="1257118"/>
    <lineage>
        <taxon>Eukaryota</taxon>
        <taxon>Amoebozoa</taxon>
        <taxon>Discosea</taxon>
        <taxon>Longamoebia</taxon>
        <taxon>Centramoebida</taxon>
        <taxon>Acanthamoebidae</taxon>
        <taxon>Acanthamoeba</taxon>
    </lineage>
</organism>
<reference evidence="3 4" key="1">
    <citation type="journal article" date="2013" name="Genome Biol.">
        <title>Genome of Acanthamoeba castellanii highlights extensive lateral gene transfer and early evolution of tyrosine kinase signaling.</title>
        <authorList>
            <person name="Clarke M."/>
            <person name="Lohan A.J."/>
            <person name="Liu B."/>
            <person name="Lagkouvardos I."/>
            <person name="Roy S."/>
            <person name="Zafar N."/>
            <person name="Bertelli C."/>
            <person name="Schilde C."/>
            <person name="Kianianmomeni A."/>
            <person name="Burglin T.R."/>
            <person name="Frech C."/>
            <person name="Turcotte B."/>
            <person name="Kopec K.O."/>
            <person name="Synnott J.M."/>
            <person name="Choo C."/>
            <person name="Paponov I."/>
            <person name="Finkler A."/>
            <person name="Soon Heng Tan C."/>
            <person name="Hutchins A.P."/>
            <person name="Weinmeier T."/>
            <person name="Rattei T."/>
            <person name="Chu J.S."/>
            <person name="Gimenez G."/>
            <person name="Irimia M."/>
            <person name="Rigden D.J."/>
            <person name="Fitzpatrick D.A."/>
            <person name="Lorenzo-Morales J."/>
            <person name="Bateman A."/>
            <person name="Chiu C.H."/>
            <person name="Tang P."/>
            <person name="Hegemann P."/>
            <person name="Fromm H."/>
            <person name="Raoult D."/>
            <person name="Greub G."/>
            <person name="Miranda-Saavedra D."/>
            <person name="Chen N."/>
            <person name="Nash P."/>
            <person name="Ginger M.L."/>
            <person name="Horn M."/>
            <person name="Schaap P."/>
            <person name="Caler L."/>
            <person name="Loftus B."/>
        </authorList>
    </citation>
    <scope>NUCLEOTIDE SEQUENCE [LARGE SCALE GENOMIC DNA]</scope>
    <source>
        <strain evidence="3 4">Neff</strain>
    </source>
</reference>
<dbReference type="Proteomes" id="UP000011083">
    <property type="component" value="Unassembled WGS sequence"/>
</dbReference>